<dbReference type="AlphaFoldDB" id="A0A4U1MPC8"/>
<keyword evidence="4" id="KW-0309">Germination</keyword>
<feature type="transmembrane region" description="Helical" evidence="8">
    <location>
        <begin position="337"/>
        <end position="356"/>
    </location>
</feature>
<keyword evidence="5 8" id="KW-0812">Transmembrane</keyword>
<protein>
    <submittedName>
        <fullName evidence="9">Spore gernimation protein GerB</fullName>
    </submittedName>
</protein>
<evidence type="ECO:0000313" key="10">
    <source>
        <dbReference type="Proteomes" id="UP000310541"/>
    </source>
</evidence>
<proteinExistence type="inferred from homology"/>
<evidence type="ECO:0000256" key="4">
    <source>
        <dbReference type="ARBA" id="ARBA00022544"/>
    </source>
</evidence>
<evidence type="ECO:0000256" key="3">
    <source>
        <dbReference type="ARBA" id="ARBA00022448"/>
    </source>
</evidence>
<feature type="transmembrane region" description="Helical" evidence="8">
    <location>
        <begin position="192"/>
        <end position="209"/>
    </location>
</feature>
<dbReference type="RefSeq" id="WP_136946431.1">
    <property type="nucleotide sequence ID" value="NZ_SWFM01000001.1"/>
</dbReference>
<dbReference type="PANTHER" id="PTHR34975">
    <property type="entry name" value="SPORE GERMINATION PROTEIN A2"/>
    <property type="match status" value="1"/>
</dbReference>
<evidence type="ECO:0000313" key="9">
    <source>
        <dbReference type="EMBL" id="TKD72581.1"/>
    </source>
</evidence>
<feature type="transmembrane region" description="Helical" evidence="8">
    <location>
        <begin position="120"/>
        <end position="137"/>
    </location>
</feature>
<comment type="subcellular location">
    <subcellularLocation>
        <location evidence="1">Membrane</location>
        <topology evidence="1">Multi-pass membrane protein</topology>
    </subcellularLocation>
</comment>
<feature type="transmembrane region" description="Helical" evidence="8">
    <location>
        <begin position="221"/>
        <end position="241"/>
    </location>
</feature>
<keyword evidence="3" id="KW-0813">Transport</keyword>
<evidence type="ECO:0000256" key="5">
    <source>
        <dbReference type="ARBA" id="ARBA00022692"/>
    </source>
</evidence>
<dbReference type="InterPro" id="IPR004761">
    <property type="entry name" value="Spore_GerAB"/>
</dbReference>
<sequence length="363" mass="41829">MEKDKQYSLLISPFLIMFVIHSNQIGVGILGFPRYIEAFAGNDSWIVVLITGTVFHVFIWMMYRILSEGNFDIVDLNNKWFGKWIGSILNCALMLYLLLGATVILRTFIEVIQAWMFPELATWIPAAIYLLLTYYVLAGGFRTVTGICFFGVIIPIWLAFTAASPAKLSSFSNLLPIMDHSLMDFVSGTKQMTLSFLGAEILLLAYPFIKKPKNSRIWAHMGVGLTTILYTMVMIVSLAFYSSGQLQQSIWSTLIAWKVVELPFVERFEYIGITFWCFVIFPNICLNIWGASRVGKKVLHIKQKYFVLILITIVFTVCILMTNRDQIDYLNTLASKIGFYFYYIYLPFIFLYSSIWRRVKKRI</sequence>
<name>A0A4U1MPC8_9BACL</name>
<evidence type="ECO:0000256" key="2">
    <source>
        <dbReference type="ARBA" id="ARBA00007998"/>
    </source>
</evidence>
<evidence type="ECO:0000256" key="7">
    <source>
        <dbReference type="ARBA" id="ARBA00023136"/>
    </source>
</evidence>
<reference evidence="9 10" key="1">
    <citation type="submission" date="2019-04" db="EMBL/GenBank/DDBJ databases">
        <title>Genome sequence of Bacillus hwajinpoensis strain Y2.</title>
        <authorList>
            <person name="Fair J.L."/>
            <person name="Maclea K.S."/>
        </authorList>
    </citation>
    <scope>NUCLEOTIDE SEQUENCE [LARGE SCALE GENOMIC DNA]</scope>
    <source>
        <strain evidence="9 10">Y2</strain>
    </source>
</reference>
<evidence type="ECO:0000256" key="6">
    <source>
        <dbReference type="ARBA" id="ARBA00022989"/>
    </source>
</evidence>
<feature type="transmembrane region" description="Helical" evidence="8">
    <location>
        <begin position="84"/>
        <end position="108"/>
    </location>
</feature>
<dbReference type="OrthoDB" id="2380240at2"/>
<dbReference type="NCBIfam" id="TIGR00912">
    <property type="entry name" value="2A0309"/>
    <property type="match status" value="1"/>
</dbReference>
<keyword evidence="7 8" id="KW-0472">Membrane</keyword>
<organism evidence="9 10">
    <name type="scientific">Guptibacillus hwajinpoensis</name>
    <dbReference type="NCBI Taxonomy" id="208199"/>
    <lineage>
        <taxon>Bacteria</taxon>
        <taxon>Bacillati</taxon>
        <taxon>Bacillota</taxon>
        <taxon>Bacilli</taxon>
        <taxon>Bacillales</taxon>
        <taxon>Guptibacillaceae</taxon>
        <taxon>Guptibacillus</taxon>
    </lineage>
</organism>
<comment type="similarity">
    <text evidence="2">Belongs to the amino acid-polyamine-organocation (APC) superfamily. Spore germination protein (SGP) (TC 2.A.3.9) family.</text>
</comment>
<evidence type="ECO:0000256" key="1">
    <source>
        <dbReference type="ARBA" id="ARBA00004141"/>
    </source>
</evidence>
<keyword evidence="6 8" id="KW-1133">Transmembrane helix</keyword>
<dbReference type="GO" id="GO:0016020">
    <property type="term" value="C:membrane"/>
    <property type="evidence" value="ECO:0007669"/>
    <property type="project" value="UniProtKB-SubCell"/>
</dbReference>
<feature type="transmembrane region" description="Helical" evidence="8">
    <location>
        <begin position="304"/>
        <end position="322"/>
    </location>
</feature>
<dbReference type="PANTHER" id="PTHR34975:SF2">
    <property type="entry name" value="SPORE GERMINATION PROTEIN A2"/>
    <property type="match status" value="1"/>
</dbReference>
<feature type="transmembrane region" description="Helical" evidence="8">
    <location>
        <begin position="270"/>
        <end position="292"/>
    </location>
</feature>
<feature type="transmembrane region" description="Helical" evidence="8">
    <location>
        <begin position="144"/>
        <end position="163"/>
    </location>
</feature>
<dbReference type="EMBL" id="SWFM01000001">
    <property type="protein sequence ID" value="TKD72581.1"/>
    <property type="molecule type" value="Genomic_DNA"/>
</dbReference>
<comment type="caution">
    <text evidence="9">The sequence shown here is derived from an EMBL/GenBank/DDBJ whole genome shotgun (WGS) entry which is preliminary data.</text>
</comment>
<feature type="transmembrane region" description="Helical" evidence="8">
    <location>
        <begin position="44"/>
        <end position="63"/>
    </location>
</feature>
<dbReference type="GO" id="GO:0009847">
    <property type="term" value="P:spore germination"/>
    <property type="evidence" value="ECO:0007669"/>
    <property type="project" value="InterPro"/>
</dbReference>
<dbReference type="Proteomes" id="UP000310541">
    <property type="component" value="Unassembled WGS sequence"/>
</dbReference>
<feature type="transmembrane region" description="Helical" evidence="8">
    <location>
        <begin position="7"/>
        <end position="32"/>
    </location>
</feature>
<gene>
    <name evidence="9" type="ORF">FBF83_07335</name>
</gene>
<accession>A0A4U1MPC8</accession>
<dbReference type="Gene3D" id="1.20.1740.10">
    <property type="entry name" value="Amino acid/polyamine transporter I"/>
    <property type="match status" value="1"/>
</dbReference>
<evidence type="ECO:0000256" key="8">
    <source>
        <dbReference type="SAM" id="Phobius"/>
    </source>
</evidence>
<dbReference type="Pfam" id="PF03845">
    <property type="entry name" value="Spore_permease"/>
    <property type="match status" value="1"/>
</dbReference>